<protein>
    <submittedName>
        <fullName evidence="1">Uncharacterized protein</fullName>
    </submittedName>
</protein>
<dbReference type="InterPro" id="IPR023198">
    <property type="entry name" value="PGP-like_dom2"/>
</dbReference>
<dbReference type="InterPro" id="IPR036412">
    <property type="entry name" value="HAD-like_sf"/>
</dbReference>
<proteinExistence type="predicted"/>
<dbReference type="InterPro" id="IPR006439">
    <property type="entry name" value="HAD-SF_hydro_IA"/>
</dbReference>
<evidence type="ECO:0000313" key="1">
    <source>
        <dbReference type="EMBL" id="SBV98631.1"/>
    </source>
</evidence>
<dbReference type="NCBIfam" id="TIGR01509">
    <property type="entry name" value="HAD-SF-IA-v3"/>
    <property type="match status" value="1"/>
</dbReference>
<dbReference type="Pfam" id="PF13419">
    <property type="entry name" value="HAD_2"/>
    <property type="match status" value="1"/>
</dbReference>
<dbReference type="Gene3D" id="3.40.50.1000">
    <property type="entry name" value="HAD superfamily/HAD-like"/>
    <property type="match status" value="1"/>
</dbReference>
<dbReference type="InterPro" id="IPR051806">
    <property type="entry name" value="HAD-like_SPP"/>
</dbReference>
<dbReference type="EMBL" id="FLUM01000001">
    <property type="protein sequence ID" value="SBV98631.1"/>
    <property type="molecule type" value="Genomic_DNA"/>
</dbReference>
<sequence>MAQKNKITTVLFGLDGVVVDTEHDYDKFWSKIAQDNELKINNFPDIIKGMTLNSIIELYFAISSPEEKQAIRQACSDMEQSIDYKKIVIPGVLDFIQYIKKEGYKVGLVTSSPASKVKVALAQLSLEDAFDTVITSDSIKKGKPDPMGYVLAKNNLGVLSSECAVFEDSFTGIKAATYAFMRVIGISTTLSADYLKDYTYAVVSDFSDTDKLKTLLG</sequence>
<dbReference type="InterPro" id="IPR023214">
    <property type="entry name" value="HAD_sf"/>
</dbReference>
<accession>A0A212JGU3</accession>
<dbReference type="CDD" id="cd07505">
    <property type="entry name" value="HAD_BPGM-like"/>
    <property type="match status" value="1"/>
</dbReference>
<dbReference type="PANTHER" id="PTHR43481">
    <property type="entry name" value="FRUCTOSE-1-PHOSPHATE PHOSPHATASE"/>
    <property type="match status" value="1"/>
</dbReference>
<dbReference type="RefSeq" id="WP_296940902.1">
    <property type="nucleotide sequence ID" value="NZ_LT599032.1"/>
</dbReference>
<reference evidence="1" key="1">
    <citation type="submission" date="2016-04" db="EMBL/GenBank/DDBJ databases">
        <authorList>
            <person name="Evans L.H."/>
            <person name="Alamgir A."/>
            <person name="Owens N."/>
            <person name="Weber N.D."/>
            <person name="Virtaneva K."/>
            <person name="Barbian K."/>
            <person name="Babar A."/>
            <person name="Rosenke K."/>
        </authorList>
    </citation>
    <scope>NUCLEOTIDE SEQUENCE</scope>
    <source>
        <strain evidence="1">86-1</strain>
    </source>
</reference>
<gene>
    <name evidence="1" type="ORF">KL86DYS1_12224</name>
</gene>
<dbReference type="AlphaFoldDB" id="A0A212JGU3"/>
<dbReference type="InterPro" id="IPR041492">
    <property type="entry name" value="HAD_2"/>
</dbReference>
<dbReference type="Gene3D" id="1.10.150.240">
    <property type="entry name" value="Putative phosphatase, domain 2"/>
    <property type="match status" value="1"/>
</dbReference>
<dbReference type="GO" id="GO:0050308">
    <property type="term" value="F:sugar-phosphatase activity"/>
    <property type="evidence" value="ECO:0007669"/>
    <property type="project" value="TreeGrafter"/>
</dbReference>
<dbReference type="PANTHER" id="PTHR43481:SF4">
    <property type="entry name" value="GLYCEROL-1-PHOSPHATE PHOSPHOHYDROLASE 1-RELATED"/>
    <property type="match status" value="1"/>
</dbReference>
<dbReference type="NCBIfam" id="TIGR01549">
    <property type="entry name" value="HAD-SF-IA-v1"/>
    <property type="match status" value="1"/>
</dbReference>
<organism evidence="1">
    <name type="scientific">uncultured Dysgonomonas sp</name>
    <dbReference type="NCBI Taxonomy" id="206096"/>
    <lineage>
        <taxon>Bacteria</taxon>
        <taxon>Pseudomonadati</taxon>
        <taxon>Bacteroidota</taxon>
        <taxon>Bacteroidia</taxon>
        <taxon>Bacteroidales</taxon>
        <taxon>Dysgonomonadaceae</taxon>
        <taxon>Dysgonomonas</taxon>
        <taxon>environmental samples</taxon>
    </lineage>
</organism>
<dbReference type="SUPFAM" id="SSF56784">
    <property type="entry name" value="HAD-like"/>
    <property type="match status" value="1"/>
</dbReference>
<name>A0A212JGU3_9BACT</name>